<dbReference type="InterPro" id="IPR014100">
    <property type="entry name" value="GTP-bd_Obg/CgtA"/>
</dbReference>
<keyword evidence="5" id="KW-0479">Metal-binding</keyword>
<feature type="binding site" evidence="5">
    <location>
        <begin position="166"/>
        <end position="173"/>
    </location>
    <ligand>
        <name>GTP</name>
        <dbReference type="ChEBI" id="CHEBI:37565"/>
    </ligand>
</feature>
<feature type="binding site" evidence="5">
    <location>
        <begin position="213"/>
        <end position="216"/>
    </location>
    <ligand>
        <name>GTP</name>
        <dbReference type="ChEBI" id="CHEBI:37565"/>
    </ligand>
</feature>
<dbReference type="InterPro" id="IPR006169">
    <property type="entry name" value="GTP1_OBG_dom"/>
</dbReference>
<feature type="binding site" evidence="5">
    <location>
        <position position="173"/>
    </location>
    <ligand>
        <name>Mg(2+)</name>
        <dbReference type="ChEBI" id="CHEBI:18420"/>
    </ligand>
</feature>
<feature type="domain" description="Obg" evidence="7">
    <location>
        <begin position="1"/>
        <end position="159"/>
    </location>
</feature>
<dbReference type="PROSITE" id="PS51883">
    <property type="entry name" value="OBG"/>
    <property type="match status" value="1"/>
</dbReference>
<evidence type="ECO:0000256" key="2">
    <source>
        <dbReference type="ARBA" id="ARBA00022741"/>
    </source>
</evidence>
<evidence type="ECO:0000259" key="6">
    <source>
        <dbReference type="PROSITE" id="PS51710"/>
    </source>
</evidence>
<evidence type="ECO:0000256" key="1">
    <source>
        <dbReference type="ARBA" id="ARBA00007699"/>
    </source>
</evidence>
<evidence type="ECO:0000313" key="8">
    <source>
        <dbReference type="EMBL" id="RZF22687.1"/>
    </source>
</evidence>
<comment type="subunit">
    <text evidence="5">Monomer.</text>
</comment>
<feature type="binding site" evidence="5">
    <location>
        <begin position="284"/>
        <end position="287"/>
    </location>
    <ligand>
        <name>GTP</name>
        <dbReference type="ChEBI" id="CHEBI:37565"/>
    </ligand>
</feature>
<accession>A0ABY0IN94</accession>
<proteinExistence type="inferred from homology"/>
<reference evidence="9" key="1">
    <citation type="journal article" date="2019" name="Int. J. Syst. Evol. Microbiol.">
        <title>Halobacteriovorax valvorus sp. nov., a novel prokaryotic predator isolated from coastal seawater of China.</title>
        <authorList>
            <person name="Chen M.-X."/>
        </authorList>
    </citation>
    <scope>NUCLEOTIDE SEQUENCE [LARGE SCALE GENOMIC DNA]</scope>
    <source>
        <strain evidence="9">BL9</strain>
    </source>
</reference>
<keyword evidence="3 5" id="KW-0460">Magnesium</keyword>
<dbReference type="EMBL" id="QDKL01000001">
    <property type="protein sequence ID" value="RZF22687.1"/>
    <property type="molecule type" value="Genomic_DNA"/>
</dbReference>
<comment type="subcellular location">
    <subcellularLocation>
        <location evidence="5">Cytoplasm</location>
    </subcellularLocation>
</comment>
<dbReference type="NCBIfam" id="NF008956">
    <property type="entry name" value="PRK12299.1"/>
    <property type="match status" value="1"/>
</dbReference>
<keyword evidence="9" id="KW-1185">Reference proteome</keyword>
<dbReference type="EC" id="3.6.5.-" evidence="5"/>
<dbReference type="PROSITE" id="PS51710">
    <property type="entry name" value="G_OBG"/>
    <property type="match status" value="1"/>
</dbReference>
<dbReference type="Pfam" id="PF01926">
    <property type="entry name" value="MMR_HSR1"/>
    <property type="match status" value="1"/>
</dbReference>
<feature type="binding site" evidence="5">
    <location>
        <begin position="313"/>
        <end position="315"/>
    </location>
    <ligand>
        <name>GTP</name>
        <dbReference type="ChEBI" id="CHEBI:37565"/>
    </ligand>
</feature>
<dbReference type="NCBIfam" id="NF008955">
    <property type="entry name" value="PRK12297.1"/>
    <property type="match status" value="1"/>
</dbReference>
<dbReference type="InterPro" id="IPR031167">
    <property type="entry name" value="G_OBG"/>
</dbReference>
<evidence type="ECO:0000313" key="9">
    <source>
        <dbReference type="Proteomes" id="UP000443582"/>
    </source>
</evidence>
<name>A0ABY0IN94_9BACT</name>
<evidence type="ECO:0000256" key="5">
    <source>
        <dbReference type="HAMAP-Rule" id="MF_01454"/>
    </source>
</evidence>
<dbReference type="RefSeq" id="WP_114705631.1">
    <property type="nucleotide sequence ID" value="NZ_QDKL01000001.1"/>
</dbReference>
<dbReference type="Pfam" id="PF01018">
    <property type="entry name" value="GTP1_OBG"/>
    <property type="match status" value="1"/>
</dbReference>
<evidence type="ECO:0000256" key="3">
    <source>
        <dbReference type="ARBA" id="ARBA00022842"/>
    </source>
</evidence>
<dbReference type="PANTHER" id="PTHR11702:SF31">
    <property type="entry name" value="MITOCHONDRIAL RIBOSOME-ASSOCIATED GTPASE 2"/>
    <property type="match status" value="1"/>
</dbReference>
<feature type="domain" description="OBG-type G" evidence="6">
    <location>
        <begin position="160"/>
        <end position="332"/>
    </location>
</feature>
<comment type="cofactor">
    <cofactor evidence="5">
        <name>Mg(2+)</name>
        <dbReference type="ChEBI" id="CHEBI:18420"/>
    </cofactor>
</comment>
<keyword evidence="2 5" id="KW-0547">Nucleotide-binding</keyword>
<dbReference type="PANTHER" id="PTHR11702">
    <property type="entry name" value="DEVELOPMENTALLY REGULATED GTP-BINDING PROTEIN-RELATED"/>
    <property type="match status" value="1"/>
</dbReference>
<evidence type="ECO:0000256" key="4">
    <source>
        <dbReference type="ARBA" id="ARBA00023134"/>
    </source>
</evidence>
<keyword evidence="5" id="KW-0963">Cytoplasm</keyword>
<organism evidence="8 9">
    <name type="scientific">Halobacteriovorax vibrionivorans</name>
    <dbReference type="NCBI Taxonomy" id="2152716"/>
    <lineage>
        <taxon>Bacteria</taxon>
        <taxon>Pseudomonadati</taxon>
        <taxon>Bdellovibrionota</taxon>
        <taxon>Bacteriovoracia</taxon>
        <taxon>Bacteriovoracales</taxon>
        <taxon>Halobacteriovoraceae</taxon>
        <taxon>Halobacteriovorax</taxon>
    </lineage>
</organism>
<keyword evidence="5" id="KW-0378">Hydrolase</keyword>
<dbReference type="InterPro" id="IPR036726">
    <property type="entry name" value="GTP1_OBG_dom_sf"/>
</dbReference>
<dbReference type="Gene3D" id="2.70.210.12">
    <property type="entry name" value="GTP1/OBG domain"/>
    <property type="match status" value="1"/>
</dbReference>
<dbReference type="HAMAP" id="MF_01454">
    <property type="entry name" value="GTPase_Obg"/>
    <property type="match status" value="1"/>
</dbReference>
<feature type="binding site" evidence="5">
    <location>
        <position position="193"/>
    </location>
    <ligand>
        <name>Mg(2+)</name>
        <dbReference type="ChEBI" id="CHEBI:18420"/>
    </ligand>
</feature>
<dbReference type="SUPFAM" id="SSF82051">
    <property type="entry name" value="Obg GTP-binding protein N-terminal domain"/>
    <property type="match status" value="1"/>
</dbReference>
<evidence type="ECO:0000259" key="7">
    <source>
        <dbReference type="PROSITE" id="PS51883"/>
    </source>
</evidence>
<comment type="caution">
    <text evidence="8">The sequence shown here is derived from an EMBL/GenBank/DDBJ whole genome shotgun (WGS) entry which is preliminary data.</text>
</comment>
<dbReference type="SUPFAM" id="SSF52540">
    <property type="entry name" value="P-loop containing nucleoside triphosphate hydrolases"/>
    <property type="match status" value="1"/>
</dbReference>
<sequence>MKFIDEVKITVISGNGGNGCVSFRREKYIPFGGPDGGDGGDGGSVFFEADEGMNTLVNFRGKKIYRAEHGQQGGGRQMCGPFGDDLTIKVPVGTIVRLQENGQVIADLTDHGMRIKVAEGGRGGLGNLHFKSATNQAPRKATAGKEGQELDVELELRLLADIALVGLPNAGKSTLISSISAAKPKVADYPFTTLEPNLGVVTLGEEDSFVVADIPGLIEDASEGKGLGIKFLKHIERTKSLVHLVDVSWCLDEYEAFEQYVIIRQELGRYNEDLLNKKEIVCLTKIDAMTDEEIKKFQVFFEEQIDRKCLPISSVSGLNIDILKSLMLKTIKDE</sequence>
<feature type="binding site" evidence="5">
    <location>
        <begin position="191"/>
        <end position="195"/>
    </location>
    <ligand>
        <name>GTP</name>
        <dbReference type="ChEBI" id="CHEBI:37565"/>
    </ligand>
</feature>
<dbReference type="InterPro" id="IPR045086">
    <property type="entry name" value="OBG_GTPase"/>
</dbReference>
<dbReference type="InterPro" id="IPR006073">
    <property type="entry name" value="GTP-bd"/>
</dbReference>
<dbReference type="Gene3D" id="3.40.50.300">
    <property type="entry name" value="P-loop containing nucleotide triphosphate hydrolases"/>
    <property type="match status" value="1"/>
</dbReference>
<gene>
    <name evidence="8" type="primary">obgE</name>
    <name evidence="5" type="synonym">obg</name>
    <name evidence="8" type="ORF">DAY19_02635</name>
</gene>
<comment type="similarity">
    <text evidence="1 5">Belongs to the TRAFAC class OBG-HflX-like GTPase superfamily. OBG GTPase family.</text>
</comment>
<dbReference type="PRINTS" id="PR00326">
    <property type="entry name" value="GTP1OBG"/>
</dbReference>
<dbReference type="CDD" id="cd01898">
    <property type="entry name" value="Obg"/>
    <property type="match status" value="1"/>
</dbReference>
<dbReference type="InterPro" id="IPR027417">
    <property type="entry name" value="P-loop_NTPase"/>
</dbReference>
<dbReference type="PIRSF" id="PIRSF002401">
    <property type="entry name" value="GTP_bd_Obg/CgtA"/>
    <property type="match status" value="1"/>
</dbReference>
<protein>
    <recommendedName>
        <fullName evidence="5">GTPase Obg</fullName>
        <ecNumber evidence="5">3.6.5.-</ecNumber>
    </recommendedName>
    <alternativeName>
        <fullName evidence="5">GTP-binding protein Obg</fullName>
    </alternativeName>
</protein>
<dbReference type="NCBIfam" id="TIGR02729">
    <property type="entry name" value="Obg_CgtA"/>
    <property type="match status" value="1"/>
</dbReference>
<keyword evidence="4 5" id="KW-0342">GTP-binding</keyword>
<dbReference type="Proteomes" id="UP000443582">
    <property type="component" value="Unassembled WGS sequence"/>
</dbReference>
<comment type="function">
    <text evidence="5">An essential GTPase which binds GTP, GDP and possibly (p)ppGpp with moderate affinity, with high nucleotide exchange rates and a fairly low GTP hydrolysis rate. Plays a role in control of the cell cycle, stress response, ribosome biogenesis and in those bacteria that undergo differentiation, in morphogenesis control.</text>
</comment>